<name>A0A5B8JWJ0_9MOLU</name>
<dbReference type="NCBIfam" id="TIGR00095">
    <property type="entry name" value="16S rRNA (guanine(966)-N(2))-methyltransferase RsmD"/>
    <property type="match status" value="1"/>
</dbReference>
<dbReference type="PANTHER" id="PTHR43542:SF1">
    <property type="entry name" value="METHYLTRANSFERASE"/>
    <property type="match status" value="1"/>
</dbReference>
<evidence type="ECO:0000313" key="4">
    <source>
        <dbReference type="Proteomes" id="UP000318927"/>
    </source>
</evidence>
<dbReference type="GO" id="GO:0052913">
    <property type="term" value="F:16S rRNA (guanine(966)-N(2))-methyltransferase activity"/>
    <property type="evidence" value="ECO:0007669"/>
    <property type="project" value="UniProtKB-EC"/>
</dbReference>
<dbReference type="InterPro" id="IPR004398">
    <property type="entry name" value="RNA_MeTrfase_RsmD"/>
</dbReference>
<dbReference type="Pfam" id="PF03602">
    <property type="entry name" value="Cons_hypoth95"/>
    <property type="match status" value="1"/>
</dbReference>
<dbReference type="RefSeq" id="WP_146368226.1">
    <property type="nucleotide sequence ID" value="NZ_CP042295.1"/>
</dbReference>
<dbReference type="EMBL" id="CP042295">
    <property type="protein sequence ID" value="QDY86580.1"/>
    <property type="molecule type" value="Genomic_DNA"/>
</dbReference>
<reference evidence="3 4" key="1">
    <citation type="journal article" date="2019" name="Microbiol. Resour. Announc.">
        <title>Complete Genome Sequences of Three Mycoplasma anserisalpingitis (Mycoplasma sp. 1220) Strains.</title>
        <authorList>
            <person name="Grozner D."/>
            <person name="Forro B."/>
            <person name="Kovacs A.B."/>
            <person name="Marton S."/>
            <person name="Banyai K."/>
            <person name="Kreizinger Z."/>
            <person name="Sulyok K.M."/>
            <person name="Gyuranecz M."/>
        </authorList>
    </citation>
    <scope>NUCLEOTIDE SEQUENCE [LARGE SCALE GENOMIC DNA]</scope>
    <source>
        <strain evidence="3 4">ATCC:BAA-2147</strain>
    </source>
</reference>
<evidence type="ECO:0000256" key="2">
    <source>
        <dbReference type="ARBA" id="ARBA00022679"/>
    </source>
</evidence>
<dbReference type="EC" id="2.1.1.171" evidence="3"/>
<keyword evidence="4" id="KW-1185">Reference proteome</keyword>
<dbReference type="PANTHER" id="PTHR43542">
    <property type="entry name" value="METHYLTRANSFERASE"/>
    <property type="match status" value="1"/>
</dbReference>
<keyword evidence="1 3" id="KW-0489">Methyltransferase</keyword>
<dbReference type="AlphaFoldDB" id="A0A5B8JWJ0"/>
<dbReference type="OrthoDB" id="9803017at2"/>
<dbReference type="Proteomes" id="UP000318927">
    <property type="component" value="Chromosome"/>
</dbReference>
<sequence length="194" mass="22557">MKNKKEKIVINRLRIISGKYRNHYIERPSWETTRPTIEKVREAIFSSIHFNLENAVVLDLFTGSGAWIIEAISRGAKHAVGLEKDKNAYQIINSNLNKLKIDNATVVLTDCYEYLLKNDKAFDFIFMDAPFKDYELINKCLELIDQKNLLNKNGNVIIETDNRDKIVIPKDMIVIKEKLYSFNKSILFISKDIE</sequence>
<dbReference type="SUPFAM" id="SSF53335">
    <property type="entry name" value="S-adenosyl-L-methionine-dependent methyltransferases"/>
    <property type="match status" value="1"/>
</dbReference>
<evidence type="ECO:0000256" key="1">
    <source>
        <dbReference type="ARBA" id="ARBA00022603"/>
    </source>
</evidence>
<evidence type="ECO:0000313" key="3">
    <source>
        <dbReference type="EMBL" id="QDY86580.1"/>
    </source>
</evidence>
<dbReference type="Gene3D" id="3.40.50.150">
    <property type="entry name" value="Vaccinia Virus protein VP39"/>
    <property type="match status" value="1"/>
</dbReference>
<keyword evidence="2 3" id="KW-0808">Transferase</keyword>
<dbReference type="PIRSF" id="PIRSF004553">
    <property type="entry name" value="CHP00095"/>
    <property type="match status" value="1"/>
</dbReference>
<accession>A0A5B8JWJ0</accession>
<protein>
    <submittedName>
        <fullName evidence="3">16S rRNA (Guanine(966)-N(2))-methyltransferase RsmD</fullName>
        <ecNumber evidence="3">2.1.1.171</ecNumber>
    </submittedName>
</protein>
<dbReference type="KEGG" id="mans:FRW55_00100"/>
<dbReference type="InterPro" id="IPR029063">
    <property type="entry name" value="SAM-dependent_MTases_sf"/>
</dbReference>
<proteinExistence type="predicted"/>
<organism evidence="3 4">
    <name type="scientific">Mycoplasma anserisalpingitidis</name>
    <dbReference type="NCBI Taxonomy" id="519450"/>
    <lineage>
        <taxon>Bacteria</taxon>
        <taxon>Bacillati</taxon>
        <taxon>Mycoplasmatota</taxon>
        <taxon>Mollicutes</taxon>
        <taxon>Mycoplasmataceae</taxon>
        <taxon>Mycoplasma</taxon>
    </lineage>
</organism>
<gene>
    <name evidence="3" type="primary">rsmD</name>
    <name evidence="3" type="ORF">FRW55_00100</name>
</gene>
<dbReference type="CDD" id="cd02440">
    <property type="entry name" value="AdoMet_MTases"/>
    <property type="match status" value="1"/>
</dbReference>